<evidence type="ECO:0000256" key="3">
    <source>
        <dbReference type="SAM" id="Phobius"/>
    </source>
</evidence>
<dbReference type="EMBL" id="JAGTXO010000004">
    <property type="protein sequence ID" value="KAG8468534.1"/>
    <property type="molecule type" value="Genomic_DNA"/>
</dbReference>
<dbReference type="PANTHER" id="PTHR24320">
    <property type="entry name" value="RETINOL DEHYDROGENASE"/>
    <property type="match status" value="1"/>
</dbReference>
<evidence type="ECO:0000256" key="1">
    <source>
        <dbReference type="ARBA" id="ARBA00006484"/>
    </source>
</evidence>
<organism evidence="4 5">
    <name type="scientific">Diacronema lutheri</name>
    <name type="common">Unicellular marine alga</name>
    <name type="synonym">Monochrysis lutheri</name>
    <dbReference type="NCBI Taxonomy" id="2081491"/>
    <lineage>
        <taxon>Eukaryota</taxon>
        <taxon>Haptista</taxon>
        <taxon>Haptophyta</taxon>
        <taxon>Pavlovophyceae</taxon>
        <taxon>Pavlovales</taxon>
        <taxon>Pavlovaceae</taxon>
        <taxon>Diacronema</taxon>
    </lineage>
</organism>
<dbReference type="OrthoDB" id="191139at2759"/>
<comment type="similarity">
    <text evidence="1">Belongs to the short-chain dehydrogenases/reductases (SDR) family.</text>
</comment>
<protein>
    <submittedName>
        <fullName evidence="4">Uncharacterized protein</fullName>
    </submittedName>
</protein>
<dbReference type="PRINTS" id="PR00081">
    <property type="entry name" value="GDHRDH"/>
</dbReference>
<evidence type="ECO:0000313" key="4">
    <source>
        <dbReference type="EMBL" id="KAG8468534.1"/>
    </source>
</evidence>
<sequence>MGFSTLPGKVLGYSLVAAYALAFVIFRATDVVEAYIEHGALPVITSLGAVALLARLIGVNVAIPMSAAAFAWYVDSRMLAPLGEDAKLPDGSIVIITGANAGVGLATSQALAQLGASVTLLLGCRSMAKCEAAAAEVRAEAPGATVVPLVLDLASSRSIRSFASVAASHVPAEVRGELILVNNGGFAPTTDSPPTADGLEAAMGAMHVGHHYLTRRLLVHEGLRARARAGVRVVNVASAMHHYCSLVLLAVEHKLVAAESAPVCLAERMLVDRPRPPSKALEPYAEAKLSNVLHALELARRMGGVEGGAPAVDAIAIDLGWVETSMQPFMTMTMKLSSLGLMRPADIGVRPVVLASLGMPGSPAPTPGVGRLVTPLGRLVREPLTFVRTEPQLAQLAEPLWTMSERLADEWDVAAA</sequence>
<gene>
    <name evidence="4" type="ORF">KFE25_013617</name>
</gene>
<name>A0A8J6CDF1_DIALT</name>
<comment type="caution">
    <text evidence="4">The sequence shown here is derived from an EMBL/GenBank/DDBJ whole genome shotgun (WGS) entry which is preliminary data.</text>
</comment>
<dbReference type="Gene3D" id="3.40.50.720">
    <property type="entry name" value="NAD(P)-binding Rossmann-like Domain"/>
    <property type="match status" value="1"/>
</dbReference>
<dbReference type="Pfam" id="PF00106">
    <property type="entry name" value="adh_short"/>
    <property type="match status" value="1"/>
</dbReference>
<dbReference type="AlphaFoldDB" id="A0A8J6CDF1"/>
<dbReference type="SUPFAM" id="SSF51735">
    <property type="entry name" value="NAD(P)-binding Rossmann-fold domains"/>
    <property type="match status" value="1"/>
</dbReference>
<keyword evidence="5" id="KW-1185">Reference proteome</keyword>
<accession>A0A8J6CDF1</accession>
<dbReference type="PANTHER" id="PTHR24320:SF152">
    <property type="entry name" value="SHORT-CHAIN DEHYDROGENASE_REDUCTASE FAMILY PROTEIN"/>
    <property type="match status" value="1"/>
</dbReference>
<evidence type="ECO:0000313" key="5">
    <source>
        <dbReference type="Proteomes" id="UP000751190"/>
    </source>
</evidence>
<evidence type="ECO:0000256" key="2">
    <source>
        <dbReference type="ARBA" id="ARBA00023002"/>
    </source>
</evidence>
<feature type="transmembrane region" description="Helical" evidence="3">
    <location>
        <begin position="12"/>
        <end position="29"/>
    </location>
</feature>
<feature type="transmembrane region" description="Helical" evidence="3">
    <location>
        <begin position="49"/>
        <end position="74"/>
    </location>
</feature>
<dbReference type="InterPro" id="IPR036291">
    <property type="entry name" value="NAD(P)-bd_dom_sf"/>
</dbReference>
<reference evidence="4" key="1">
    <citation type="submission" date="2021-05" db="EMBL/GenBank/DDBJ databases">
        <title>The genome of the haptophyte Pavlova lutheri (Diacronema luteri, Pavlovales) - a model for lipid biosynthesis in eukaryotic algae.</title>
        <authorList>
            <person name="Hulatt C.J."/>
            <person name="Posewitz M.C."/>
        </authorList>
    </citation>
    <scope>NUCLEOTIDE SEQUENCE</scope>
    <source>
        <strain evidence="4">NIVA-4/92</strain>
    </source>
</reference>
<keyword evidence="3" id="KW-0812">Transmembrane</keyword>
<keyword evidence="2" id="KW-0560">Oxidoreductase</keyword>
<proteinExistence type="inferred from homology"/>
<dbReference type="Proteomes" id="UP000751190">
    <property type="component" value="Unassembled WGS sequence"/>
</dbReference>
<dbReference type="InterPro" id="IPR002347">
    <property type="entry name" value="SDR_fam"/>
</dbReference>
<keyword evidence="3" id="KW-1133">Transmembrane helix</keyword>
<keyword evidence="3" id="KW-0472">Membrane</keyword>
<dbReference type="GO" id="GO:0016491">
    <property type="term" value="F:oxidoreductase activity"/>
    <property type="evidence" value="ECO:0007669"/>
    <property type="project" value="UniProtKB-KW"/>
</dbReference>